<keyword evidence="8" id="KW-1185">Reference proteome</keyword>
<reference evidence="7 8" key="4">
    <citation type="journal article" date="2011" name="BMC Genomics">
        <title>RNA-Seq improves annotation of protein-coding genes in the cucumber genome.</title>
        <authorList>
            <person name="Li Z."/>
            <person name="Zhang Z."/>
            <person name="Yan P."/>
            <person name="Huang S."/>
            <person name="Fei Z."/>
            <person name="Lin K."/>
        </authorList>
    </citation>
    <scope>NUCLEOTIDE SEQUENCE [LARGE SCALE GENOMIC DNA]</scope>
    <source>
        <strain evidence="8">cv. 9930</strain>
    </source>
</reference>
<dbReference type="GO" id="GO:0022857">
    <property type="term" value="F:transmembrane transporter activity"/>
    <property type="evidence" value="ECO:0000318"/>
    <property type="project" value="GO_Central"/>
</dbReference>
<dbReference type="OMA" id="IFSINEC"/>
<comment type="similarity">
    <text evidence="2">Belongs to the major facilitator superfamily. Proton-dependent oligopeptide transporter (POT/PTR) (TC 2.A.17) family.</text>
</comment>
<feature type="transmembrane region" description="Helical" evidence="6">
    <location>
        <begin position="190"/>
        <end position="209"/>
    </location>
</feature>
<dbReference type="GO" id="GO:0016020">
    <property type="term" value="C:membrane"/>
    <property type="evidence" value="ECO:0000318"/>
    <property type="project" value="GO_Central"/>
</dbReference>
<dbReference type="SUPFAM" id="SSF103473">
    <property type="entry name" value="MFS general substrate transporter"/>
    <property type="match status" value="1"/>
</dbReference>
<accession>A0A0A0KPF0</accession>
<dbReference type="PANTHER" id="PTHR11654">
    <property type="entry name" value="OLIGOPEPTIDE TRANSPORTER-RELATED"/>
    <property type="match status" value="1"/>
</dbReference>
<dbReference type="eggNOG" id="KOG1237">
    <property type="taxonomic scope" value="Eukaryota"/>
</dbReference>
<evidence type="ECO:0000256" key="1">
    <source>
        <dbReference type="ARBA" id="ARBA00004141"/>
    </source>
</evidence>
<evidence type="ECO:0000256" key="6">
    <source>
        <dbReference type="SAM" id="Phobius"/>
    </source>
</evidence>
<dbReference type="GO" id="GO:0055085">
    <property type="term" value="P:transmembrane transport"/>
    <property type="evidence" value="ECO:0000318"/>
    <property type="project" value="GO_Central"/>
</dbReference>
<comment type="subcellular location">
    <subcellularLocation>
        <location evidence="1">Membrane</location>
        <topology evidence="1">Multi-pass membrane protein</topology>
    </subcellularLocation>
</comment>
<evidence type="ECO:0000256" key="5">
    <source>
        <dbReference type="ARBA" id="ARBA00023136"/>
    </source>
</evidence>
<reference evidence="7 8" key="1">
    <citation type="journal article" date="2009" name="Nat. Genet.">
        <title>The genome of the cucumber, Cucumis sativus L.</title>
        <authorList>
            <person name="Huang S."/>
            <person name="Li R."/>
            <person name="Zhang Z."/>
            <person name="Li L."/>
            <person name="Gu X."/>
            <person name="Fan W."/>
            <person name="Lucas W.J."/>
            <person name="Wang X."/>
            <person name="Xie B."/>
            <person name="Ni P."/>
            <person name="Ren Y."/>
            <person name="Zhu H."/>
            <person name="Li J."/>
            <person name="Lin K."/>
            <person name="Jin W."/>
            <person name="Fei Z."/>
            <person name="Li G."/>
            <person name="Staub J."/>
            <person name="Kilian A."/>
            <person name="van der Vossen E.A."/>
            <person name="Wu Y."/>
            <person name="Guo J."/>
            <person name="He J."/>
            <person name="Jia Z."/>
            <person name="Ren Y."/>
            <person name="Tian G."/>
            <person name="Lu Y."/>
            <person name="Ruan J."/>
            <person name="Qian W."/>
            <person name="Wang M."/>
            <person name="Huang Q."/>
            <person name="Li B."/>
            <person name="Xuan Z."/>
            <person name="Cao J."/>
            <person name="Asan"/>
            <person name="Wu Z."/>
            <person name="Zhang J."/>
            <person name="Cai Q."/>
            <person name="Bai Y."/>
            <person name="Zhao B."/>
            <person name="Han Y."/>
            <person name="Li Y."/>
            <person name="Li X."/>
            <person name="Wang S."/>
            <person name="Shi Q."/>
            <person name="Liu S."/>
            <person name="Cho W.K."/>
            <person name="Kim J.Y."/>
            <person name="Xu Y."/>
            <person name="Heller-Uszynska K."/>
            <person name="Miao H."/>
            <person name="Cheng Z."/>
            <person name="Zhang S."/>
            <person name="Wu J."/>
            <person name="Yang Y."/>
            <person name="Kang H."/>
            <person name="Li M."/>
            <person name="Liang H."/>
            <person name="Ren X."/>
            <person name="Shi Z."/>
            <person name="Wen M."/>
            <person name="Jian M."/>
            <person name="Yang H."/>
            <person name="Zhang G."/>
            <person name="Yang Z."/>
            <person name="Chen R."/>
            <person name="Liu S."/>
            <person name="Li J."/>
            <person name="Ma L."/>
            <person name="Liu H."/>
            <person name="Zhou Y."/>
            <person name="Zhao J."/>
            <person name="Fang X."/>
            <person name="Li G."/>
            <person name="Fang L."/>
            <person name="Li Y."/>
            <person name="Liu D."/>
            <person name="Zheng H."/>
            <person name="Zhang Y."/>
            <person name="Qin N."/>
            <person name="Li Z."/>
            <person name="Yang G."/>
            <person name="Yang S."/>
            <person name="Bolund L."/>
            <person name="Kristiansen K."/>
            <person name="Zheng H."/>
            <person name="Li S."/>
            <person name="Zhang X."/>
            <person name="Yang H."/>
            <person name="Wang J."/>
            <person name="Sun R."/>
            <person name="Zhang B."/>
            <person name="Jiang S."/>
            <person name="Wang J."/>
            <person name="Du Y."/>
            <person name="Li S."/>
        </authorList>
    </citation>
    <scope>NUCLEOTIDE SEQUENCE [LARGE SCALE GENOMIC DNA]</scope>
    <source>
        <strain evidence="8">cv. 9930</strain>
    </source>
</reference>
<dbReference type="AlphaFoldDB" id="A0A0A0KPF0"/>
<reference evidence="7 8" key="2">
    <citation type="journal article" date="2009" name="PLoS ONE">
        <title>An integrated genetic and cytogenetic map of the cucumber genome.</title>
        <authorList>
            <person name="Ren Y."/>
            <person name="Zhang Z."/>
            <person name="Liu J."/>
            <person name="Staub J.E."/>
            <person name="Han Y."/>
            <person name="Cheng Z."/>
            <person name="Li X."/>
            <person name="Lu J."/>
            <person name="Miao H."/>
            <person name="Kang H."/>
            <person name="Xie B."/>
            <person name="Gu X."/>
            <person name="Wang X."/>
            <person name="Du Y."/>
            <person name="Jin W."/>
            <person name="Huang S."/>
        </authorList>
    </citation>
    <scope>NUCLEOTIDE SEQUENCE [LARGE SCALE GENOMIC DNA]</scope>
    <source>
        <strain evidence="8">cv. 9930</strain>
    </source>
</reference>
<dbReference type="PROSITE" id="PS01022">
    <property type="entry name" value="PTR2_1"/>
    <property type="match status" value="1"/>
</dbReference>
<evidence type="ECO:0000313" key="8">
    <source>
        <dbReference type="Proteomes" id="UP000029981"/>
    </source>
</evidence>
<feature type="transmembrane region" description="Helical" evidence="6">
    <location>
        <begin position="140"/>
        <end position="157"/>
    </location>
</feature>
<feature type="transmembrane region" description="Helical" evidence="6">
    <location>
        <begin position="215"/>
        <end position="235"/>
    </location>
</feature>
<dbReference type="InterPro" id="IPR000109">
    <property type="entry name" value="POT_fam"/>
</dbReference>
<dbReference type="InterPro" id="IPR018456">
    <property type="entry name" value="PTR2_symporter_CS"/>
</dbReference>
<keyword evidence="5 6" id="KW-0472">Membrane</keyword>
<name>A0A0A0KPF0_CUCSA</name>
<evidence type="ECO:0000256" key="2">
    <source>
        <dbReference type="ARBA" id="ARBA00005982"/>
    </source>
</evidence>
<dbReference type="EMBL" id="CM002926">
    <property type="protein sequence ID" value="KGN50307.1"/>
    <property type="molecule type" value="Genomic_DNA"/>
</dbReference>
<keyword evidence="4 6" id="KW-1133">Transmembrane helix</keyword>
<dbReference type="Pfam" id="PF00854">
    <property type="entry name" value="PTR2"/>
    <property type="match status" value="1"/>
</dbReference>
<feature type="transmembrane region" description="Helical" evidence="6">
    <location>
        <begin position="97"/>
        <end position="120"/>
    </location>
</feature>
<reference evidence="7 8" key="3">
    <citation type="journal article" date="2010" name="BMC Genomics">
        <title>Transcriptome sequencing and comparative analysis of cucumber flowers with different sex types.</title>
        <authorList>
            <person name="Guo S."/>
            <person name="Zheng Y."/>
            <person name="Joung J.G."/>
            <person name="Liu S."/>
            <person name="Zhang Z."/>
            <person name="Crasta O.R."/>
            <person name="Sobral B.W."/>
            <person name="Xu Y."/>
            <person name="Huang S."/>
            <person name="Fei Z."/>
        </authorList>
    </citation>
    <scope>NUCLEOTIDE SEQUENCE [LARGE SCALE GENOMIC DNA]</scope>
    <source>
        <strain evidence="8">cv. 9930</strain>
    </source>
</reference>
<evidence type="ECO:0000256" key="4">
    <source>
        <dbReference type="ARBA" id="ARBA00022989"/>
    </source>
</evidence>
<organism evidence="7 8">
    <name type="scientific">Cucumis sativus</name>
    <name type="common">Cucumber</name>
    <dbReference type="NCBI Taxonomy" id="3659"/>
    <lineage>
        <taxon>Eukaryota</taxon>
        <taxon>Viridiplantae</taxon>
        <taxon>Streptophyta</taxon>
        <taxon>Embryophyta</taxon>
        <taxon>Tracheophyta</taxon>
        <taxon>Spermatophyta</taxon>
        <taxon>Magnoliopsida</taxon>
        <taxon>eudicotyledons</taxon>
        <taxon>Gunneridae</taxon>
        <taxon>Pentapetalae</taxon>
        <taxon>rosids</taxon>
        <taxon>fabids</taxon>
        <taxon>Cucurbitales</taxon>
        <taxon>Cucurbitaceae</taxon>
        <taxon>Benincaseae</taxon>
        <taxon>Cucumis</taxon>
    </lineage>
</organism>
<proteinExistence type="inferred from homology"/>
<dbReference type="GO" id="GO:0006857">
    <property type="term" value="P:oligopeptide transport"/>
    <property type="evidence" value="ECO:0007669"/>
    <property type="project" value="InterPro"/>
</dbReference>
<protein>
    <submittedName>
        <fullName evidence="7">Uncharacterized protein</fullName>
    </submittedName>
</protein>
<dbReference type="InterPro" id="IPR036259">
    <property type="entry name" value="MFS_trans_sf"/>
</dbReference>
<evidence type="ECO:0000256" key="3">
    <source>
        <dbReference type="ARBA" id="ARBA00022692"/>
    </source>
</evidence>
<dbReference type="Gene3D" id="1.20.1250.20">
    <property type="entry name" value="MFS general substrate transporter like domains"/>
    <property type="match status" value="1"/>
</dbReference>
<sequence length="378" mass="41635">MEVPLLDETVEGAVGYNGNPVCRSNSGGWRSASLIIGVEVAERFAYYGVSSNLINFLTDQLQQSTVTAAKNVNAWSGTASLLPLLGAFLADSFLGRYWTIVLSSALYILGLGLLTMSALIPSPSTSACQQTEKSLPCSPNLFQVILFFFSLYLVGLAQGGHKPCVQAFGADQFDGQHPKESRSKSSFFNWWYFGISLATFATVNILNYVQDNLSWSLGFGIPCIAMVLALVVFLLGTRTYRFSNRGDEENPFVRIGRVFVTAVKNWRVNSSEMAHEEEIRGLLPHHSSKQLRGTPRKCRLKGVGATQAHDSDETNRPLSPMNAAVRLPFLGCLSTFAAFGLKSVCPNLENDRERRTRTYSITNQTTFDAVWLLSVNLE</sequence>
<gene>
    <name evidence="7" type="ORF">Csa_5G167000</name>
</gene>
<dbReference type="Proteomes" id="UP000029981">
    <property type="component" value="Chromosome 5"/>
</dbReference>
<dbReference type="Gramene" id="KGN50307">
    <property type="protein sequence ID" value="KGN50307"/>
    <property type="gene ID" value="Csa_5G167000"/>
</dbReference>
<evidence type="ECO:0000313" key="7">
    <source>
        <dbReference type="EMBL" id="KGN50307.1"/>
    </source>
</evidence>
<keyword evidence="3 6" id="KW-0812">Transmembrane</keyword>